<feature type="compositionally biased region" description="Low complexity" evidence="3">
    <location>
        <begin position="34"/>
        <end position="47"/>
    </location>
</feature>
<dbReference type="Pfam" id="PF02616">
    <property type="entry name" value="SMC_ScpA"/>
    <property type="match status" value="1"/>
</dbReference>
<dbReference type="OrthoDB" id="9811016at2"/>
<evidence type="ECO:0000256" key="3">
    <source>
        <dbReference type="SAM" id="MobiDB-lite"/>
    </source>
</evidence>
<reference evidence="4 5" key="1">
    <citation type="submission" date="2019-06" db="EMBL/GenBank/DDBJ databases">
        <title>Streptomyces sporangiiformans sp. nov., a novel actinomycete isolated from soil in Mount Song.</title>
        <authorList>
            <person name="Han L."/>
        </authorList>
    </citation>
    <scope>NUCLEOTIDE SEQUENCE [LARGE SCALE GENOMIC DNA]</scope>
    <source>
        <strain evidence="4 5">NEAU-SSA 1</strain>
    </source>
</reference>
<accession>A0A505DIC9</accession>
<evidence type="ECO:0000256" key="2">
    <source>
        <dbReference type="ARBA" id="ARBA00044777"/>
    </source>
</evidence>
<dbReference type="InterPro" id="IPR003768">
    <property type="entry name" value="ScpA"/>
</dbReference>
<dbReference type="EMBL" id="VCHX02000074">
    <property type="protein sequence ID" value="TPQ22800.1"/>
    <property type="molecule type" value="Genomic_DNA"/>
</dbReference>
<feature type="compositionally biased region" description="Basic and acidic residues" evidence="3">
    <location>
        <begin position="558"/>
        <end position="571"/>
    </location>
</feature>
<keyword evidence="1" id="KW-0159">Chromosome partition</keyword>
<dbReference type="Proteomes" id="UP000317378">
    <property type="component" value="Unassembled WGS sequence"/>
</dbReference>
<feature type="compositionally biased region" description="Low complexity" evidence="3">
    <location>
        <begin position="69"/>
        <end position="84"/>
    </location>
</feature>
<dbReference type="PANTHER" id="PTHR33969">
    <property type="entry name" value="SEGREGATION AND CONDENSATION PROTEIN A"/>
    <property type="match status" value="1"/>
</dbReference>
<evidence type="ECO:0000313" key="4">
    <source>
        <dbReference type="EMBL" id="TPQ22800.1"/>
    </source>
</evidence>
<evidence type="ECO:0000313" key="5">
    <source>
        <dbReference type="Proteomes" id="UP000317378"/>
    </source>
</evidence>
<dbReference type="Gene3D" id="6.10.250.2410">
    <property type="match status" value="1"/>
</dbReference>
<feature type="compositionally biased region" description="Low complexity" evidence="3">
    <location>
        <begin position="94"/>
        <end position="108"/>
    </location>
</feature>
<dbReference type="PANTHER" id="PTHR33969:SF2">
    <property type="entry name" value="SEGREGATION AND CONDENSATION PROTEIN A"/>
    <property type="match status" value="1"/>
</dbReference>
<proteinExistence type="predicted"/>
<feature type="region of interest" description="Disordered" evidence="3">
    <location>
        <begin position="546"/>
        <end position="571"/>
    </location>
</feature>
<evidence type="ECO:0000256" key="1">
    <source>
        <dbReference type="ARBA" id="ARBA00022829"/>
    </source>
</evidence>
<keyword evidence="5" id="KW-1185">Reference proteome</keyword>
<protein>
    <recommendedName>
        <fullName evidence="2">Segregation and condensation protein A</fullName>
    </recommendedName>
</protein>
<feature type="compositionally biased region" description="Pro residues" evidence="3">
    <location>
        <begin position="48"/>
        <end position="58"/>
    </location>
</feature>
<dbReference type="AlphaFoldDB" id="A0A505DIC9"/>
<name>A0A505DIC9_9ACTN</name>
<dbReference type="InterPro" id="IPR023093">
    <property type="entry name" value="ScpA-like_C"/>
</dbReference>
<feature type="region of interest" description="Disordered" evidence="3">
    <location>
        <begin position="1"/>
        <end position="136"/>
    </location>
</feature>
<sequence>MTSYNGSTPASGSAGRRRALGRGPGAAPPPPAPVEEGSSGTEGGASYPPSPSPEPAGPSSPRATPAHNADGADAAPPAAGPEAGADGEGDHPEAPATPAAHEASAAAEVPTTRGEAAEAAQLADADEAGDGAEPVEAAAPAEVAEFARAVEPAESGEAVGARKSAAAAEPAKPAAAAELAESAGSVEPAEAAAADELAGHTGAAKLAGSAGSVEAAEPVAADELVGLAAAAESSGAAESAVPAAAAQAAESAELAGSAEVAEPLAADELAGLAAAAQSHEAAELAGSVGVVEGGEAVEPGVADDGIFKVRLANFEGPFDLLLQLISKHKLDVTEVALSKVTDEFMAHIRAMGPDWDLDQTTEFLVVAATLLDLKAARLLPSAEVEDEGDLALLEARDLLFARLLQYRAYKQIAEIFNGRLEEEARRYPRTVGLEAHHAELLPEVVIRIGGEGFAKLAVKAMQPKPKPQVYVDHIHAPLVSVREQAEIVVARLREAGEATFRALVEDTDDTLTVVARFLALLELYREKAVTLDQEDALGELLVRWTGGDGDEQPTVTDEFDRPPEVPKEEKA</sequence>
<comment type="caution">
    <text evidence="4">The sequence shown here is derived from an EMBL/GenBank/DDBJ whole genome shotgun (WGS) entry which is preliminary data.</text>
</comment>
<organism evidence="4 5">
    <name type="scientific">Streptomyces sporangiiformans</name>
    <dbReference type="NCBI Taxonomy" id="2315329"/>
    <lineage>
        <taxon>Bacteria</taxon>
        <taxon>Bacillati</taxon>
        <taxon>Actinomycetota</taxon>
        <taxon>Actinomycetes</taxon>
        <taxon>Kitasatosporales</taxon>
        <taxon>Streptomycetaceae</taxon>
        <taxon>Streptomyces</taxon>
    </lineage>
</organism>
<dbReference type="Gene3D" id="1.10.10.580">
    <property type="entry name" value="Structural maintenance of chromosome 1. Chain E"/>
    <property type="match status" value="1"/>
</dbReference>
<gene>
    <name evidence="4" type="ORF">FGD71_007550</name>
</gene>
<dbReference type="GO" id="GO:0007059">
    <property type="term" value="P:chromosome segregation"/>
    <property type="evidence" value="ECO:0007669"/>
    <property type="project" value="UniProtKB-KW"/>
</dbReference>